<comment type="cofactor">
    <cofactor evidence="2">
        <name>[4Fe-4S] cluster</name>
        <dbReference type="ChEBI" id="CHEBI:49883"/>
    </cofactor>
</comment>
<sequence length="445" mass="48455">MGIRNLLFAHRDVEGIDHIEVYEAHGGYTGLKRAIEIGPEATVNEIKVSGLRGRGGAGFPTWIKWSGVLSDKSGKPHYVLCNADEGEPGTFKDRELMLKLPHLVVEGIAIAGFATKSQKGYIYIRGEYVEPAWQIRKAIDQAYAKGYLGKNILGSGHDFDLYIHMGAGSYECGEESALMSSLMGERGQPRLKFPHAPLPTVEGVWQAPTLINNVESYCAASWILQHSGAEYASYGTEKSKGTKIMSVSGHIARPANYEVEMGTPLMELIEAAGGVVNGRLKAVIPGGSSVQIMTAAQCEKVTLDYEGCMAAGTLLGSGGCMVFNDTTDIVLLMRRTAEFYMHESCGKCTPCREGTRWIFKTLDRIVSGGGRPGDVELLLDICKQIDGRSYCGLGDAAAWPIVGAIKAFREEFDYWIEHKRSPVGAHCVPKLPEFSQQLLSLLPAR</sequence>
<keyword evidence="11" id="KW-0560">Oxidoreductase</keyword>
<dbReference type="STRING" id="454171.CP488_02319"/>
<dbReference type="NCBIfam" id="NF010120">
    <property type="entry name" value="PRK13596.1"/>
    <property type="match status" value="1"/>
</dbReference>
<dbReference type="PATRIC" id="fig|1303518.3.peg.1833"/>
<dbReference type="GO" id="GO:0051539">
    <property type="term" value="F:4 iron, 4 sulfur cluster binding"/>
    <property type="evidence" value="ECO:0007669"/>
    <property type="project" value="UniProtKB-KW"/>
</dbReference>
<dbReference type="GO" id="GO:0046872">
    <property type="term" value="F:metal ion binding"/>
    <property type="evidence" value="ECO:0007669"/>
    <property type="project" value="UniProtKB-KW"/>
</dbReference>
<dbReference type="Gene3D" id="1.20.1440.230">
    <property type="entry name" value="NADH-ubiquinone oxidoreductase 51kDa subunit, iron-sulphur binding domain"/>
    <property type="match status" value="1"/>
</dbReference>
<dbReference type="Gene3D" id="3.40.50.11540">
    <property type="entry name" value="NADH-ubiquinone oxidoreductase 51kDa subunit"/>
    <property type="match status" value="1"/>
</dbReference>
<name>S0EV41_CHTCT</name>
<evidence type="ECO:0000256" key="4">
    <source>
        <dbReference type="ARBA" id="ARBA00022485"/>
    </source>
</evidence>
<evidence type="ECO:0000256" key="8">
    <source>
        <dbReference type="ARBA" id="ARBA00023004"/>
    </source>
</evidence>
<dbReference type="PROSITE" id="PS00645">
    <property type="entry name" value="COMPLEX1_51K_2"/>
    <property type="match status" value="1"/>
</dbReference>
<dbReference type="InterPro" id="IPR037207">
    <property type="entry name" value="Nuop51_4Fe4S-bd_sf"/>
</dbReference>
<comment type="cofactor">
    <cofactor evidence="1">
        <name>FMN</name>
        <dbReference type="ChEBI" id="CHEBI:58210"/>
    </cofactor>
</comment>
<gene>
    <name evidence="11" type="ORF">CCALI_01773</name>
</gene>
<dbReference type="Pfam" id="PF01512">
    <property type="entry name" value="Complex1_51K"/>
    <property type="match status" value="1"/>
</dbReference>
<keyword evidence="7" id="KW-0479">Metal-binding</keyword>
<keyword evidence="4" id="KW-0004">4Fe-4S</keyword>
<evidence type="ECO:0000256" key="1">
    <source>
        <dbReference type="ARBA" id="ARBA00001917"/>
    </source>
</evidence>
<evidence type="ECO:0000313" key="12">
    <source>
        <dbReference type="Proteomes" id="UP000014227"/>
    </source>
</evidence>
<dbReference type="EC" id="1.6.5.3" evidence="11"/>
<dbReference type="InParanoid" id="S0EV41"/>
<protein>
    <submittedName>
        <fullName evidence="11">NADH dehydrogenase subunit F</fullName>
        <ecNumber evidence="11">1.6.5.3</ecNumber>
    </submittedName>
</protein>
<proteinExistence type="inferred from homology"/>
<dbReference type="InterPro" id="IPR054765">
    <property type="entry name" value="SLBB_dom"/>
</dbReference>
<dbReference type="InterPro" id="IPR019575">
    <property type="entry name" value="Nuop51_4Fe4S-bd"/>
</dbReference>
<accession>S0EV41</accession>
<dbReference type="SUPFAM" id="SSF142019">
    <property type="entry name" value="Nqo1 FMN-binding domain-like"/>
    <property type="match status" value="1"/>
</dbReference>
<dbReference type="InterPro" id="IPR001949">
    <property type="entry name" value="NADH-UbQ_OxRdtase_51kDa_CS"/>
</dbReference>
<dbReference type="GO" id="GO:0045333">
    <property type="term" value="P:cellular respiration"/>
    <property type="evidence" value="ECO:0007669"/>
    <property type="project" value="TreeGrafter"/>
</dbReference>
<evidence type="ECO:0000256" key="9">
    <source>
        <dbReference type="ARBA" id="ARBA00023014"/>
    </source>
</evidence>
<dbReference type="PANTHER" id="PTHR11780">
    <property type="entry name" value="NADH-UBIQUINONE OXIDOREDUCTASE FLAVOPROTEIN 1 NDUFV1"/>
    <property type="match status" value="1"/>
</dbReference>
<dbReference type="Pfam" id="PF22461">
    <property type="entry name" value="SLBB_2"/>
    <property type="match status" value="1"/>
</dbReference>
<keyword evidence="6" id="KW-0288">FMN</keyword>
<evidence type="ECO:0000256" key="7">
    <source>
        <dbReference type="ARBA" id="ARBA00022723"/>
    </source>
</evidence>
<evidence type="ECO:0000256" key="5">
    <source>
        <dbReference type="ARBA" id="ARBA00022630"/>
    </source>
</evidence>
<dbReference type="Pfam" id="PF10589">
    <property type="entry name" value="NADH_4Fe-4S"/>
    <property type="match status" value="1"/>
</dbReference>
<dbReference type="HOGENOM" id="CLU_014881_0_1_0"/>
<dbReference type="SUPFAM" id="SSF140490">
    <property type="entry name" value="Nqo1C-terminal domain-like"/>
    <property type="match status" value="1"/>
</dbReference>
<dbReference type="InterPro" id="IPR011538">
    <property type="entry name" value="Nuo51_FMN-bd"/>
</dbReference>
<organism evidence="11 12">
    <name type="scientific">Chthonomonas calidirosea (strain DSM 23976 / ICMP 18418 / T49)</name>
    <dbReference type="NCBI Taxonomy" id="1303518"/>
    <lineage>
        <taxon>Bacteria</taxon>
        <taxon>Bacillati</taxon>
        <taxon>Armatimonadota</taxon>
        <taxon>Chthonomonadia</taxon>
        <taxon>Chthonomonadales</taxon>
        <taxon>Chthonomonadaceae</taxon>
        <taxon>Chthonomonas</taxon>
    </lineage>
</organism>
<keyword evidence="9" id="KW-0411">Iron-sulfur</keyword>
<dbReference type="KEGG" id="ccz:CCALI_01773"/>
<dbReference type="GO" id="GO:0008137">
    <property type="term" value="F:NADH dehydrogenase (ubiquinone) activity"/>
    <property type="evidence" value="ECO:0007669"/>
    <property type="project" value="InterPro"/>
</dbReference>
<dbReference type="Gene3D" id="6.10.250.1450">
    <property type="match status" value="1"/>
</dbReference>
<dbReference type="PANTHER" id="PTHR11780:SF10">
    <property type="entry name" value="NADH DEHYDROGENASE [UBIQUINONE] FLAVOPROTEIN 1, MITOCHONDRIAL"/>
    <property type="match status" value="1"/>
</dbReference>
<evidence type="ECO:0000259" key="10">
    <source>
        <dbReference type="SMART" id="SM00928"/>
    </source>
</evidence>
<dbReference type="eggNOG" id="COG1894">
    <property type="taxonomic scope" value="Bacteria"/>
</dbReference>
<dbReference type="FunFam" id="1.20.1440.230:FF:000001">
    <property type="entry name" value="Mitochondrial NADH dehydrogenase flavoprotein 1"/>
    <property type="match status" value="1"/>
</dbReference>
<keyword evidence="5" id="KW-0285">Flavoprotein</keyword>
<dbReference type="Gene3D" id="3.10.20.600">
    <property type="match status" value="1"/>
</dbReference>
<dbReference type="EMBL" id="HF951689">
    <property type="protein sequence ID" value="CCW35586.1"/>
    <property type="molecule type" value="Genomic_DNA"/>
</dbReference>
<dbReference type="Proteomes" id="UP000014227">
    <property type="component" value="Chromosome I"/>
</dbReference>
<dbReference type="GO" id="GO:0010181">
    <property type="term" value="F:FMN binding"/>
    <property type="evidence" value="ECO:0007669"/>
    <property type="project" value="InterPro"/>
</dbReference>
<dbReference type="InterPro" id="IPR050837">
    <property type="entry name" value="ComplexI_51kDa_subunit"/>
</dbReference>
<dbReference type="InterPro" id="IPR037225">
    <property type="entry name" value="Nuo51_FMN-bd_sf"/>
</dbReference>
<evidence type="ECO:0000313" key="11">
    <source>
        <dbReference type="EMBL" id="CCW35586.1"/>
    </source>
</evidence>
<evidence type="ECO:0000256" key="2">
    <source>
        <dbReference type="ARBA" id="ARBA00001966"/>
    </source>
</evidence>
<dbReference type="FunFam" id="3.40.50.11540:FF:000001">
    <property type="entry name" value="NADH dehydrogenase [ubiquinone] flavoprotein 1, mitochondrial"/>
    <property type="match status" value="1"/>
</dbReference>
<reference evidence="12" key="1">
    <citation type="submission" date="2013-03" db="EMBL/GenBank/DDBJ databases">
        <title>Genome sequence of Chthonomonas calidirosea, the first sequenced genome from the Armatimonadetes phylum (formally candidate division OP10).</title>
        <authorList>
            <person name="Lee K.C.Y."/>
            <person name="Morgan X.C."/>
            <person name="Dunfield P.F."/>
            <person name="Tamas I."/>
            <person name="Houghton K.M."/>
            <person name="Vyssotski M."/>
            <person name="Ryan J.L.J."/>
            <person name="Lagutin K."/>
            <person name="McDonald I.R."/>
            <person name="Stott M.B."/>
        </authorList>
    </citation>
    <scope>NUCLEOTIDE SEQUENCE [LARGE SCALE GENOMIC DNA]</scope>
    <source>
        <strain evidence="12">DSM 23976 / ICMP 18418 / T49</strain>
    </source>
</reference>
<feature type="domain" description="NADH-ubiquinone oxidoreductase 51kDa subunit iron-sulphur binding" evidence="10">
    <location>
        <begin position="330"/>
        <end position="375"/>
    </location>
</feature>
<keyword evidence="12" id="KW-1185">Reference proteome</keyword>
<dbReference type="AlphaFoldDB" id="S0EV41"/>
<dbReference type="GO" id="GO:0003954">
    <property type="term" value="F:NADH dehydrogenase activity"/>
    <property type="evidence" value="ECO:0007669"/>
    <property type="project" value="TreeGrafter"/>
</dbReference>
<dbReference type="SUPFAM" id="SSF142984">
    <property type="entry name" value="Nqo1 middle domain-like"/>
    <property type="match status" value="1"/>
</dbReference>
<evidence type="ECO:0000256" key="6">
    <source>
        <dbReference type="ARBA" id="ARBA00022643"/>
    </source>
</evidence>
<evidence type="ECO:0000256" key="3">
    <source>
        <dbReference type="ARBA" id="ARBA00007523"/>
    </source>
</evidence>
<comment type="similarity">
    <text evidence="3">Belongs to the complex I 51 kDa subunit family.</text>
</comment>
<dbReference type="RefSeq" id="WP_016483114.1">
    <property type="nucleotide sequence ID" value="NC_021487.1"/>
</dbReference>
<dbReference type="SMART" id="SM00928">
    <property type="entry name" value="NADH_4Fe-4S"/>
    <property type="match status" value="1"/>
</dbReference>
<keyword evidence="8" id="KW-0408">Iron</keyword>